<dbReference type="InterPro" id="IPR011989">
    <property type="entry name" value="ARM-like"/>
</dbReference>
<evidence type="ECO:0000313" key="8">
    <source>
        <dbReference type="Proteomes" id="UP000002899"/>
    </source>
</evidence>
<sequence>MDGTLLGLLEASLVPNSPFFVESQQKLQHAKDVNLPEFICALSDQIVNPLASPGARHLAGILIKNSFERDGKTDEEQKAKFWSQVTHETLTYIKNNMINIMKNPNELQSIVLTACSVISRIAEVELSRKTWPDFFSIMLEMASSPKHCECRSSLTCLSYLIEDLASIYENHGTMLLDTTQIENLLPAVVKGMYAEDILARKSAVKCLGYMLCFIHSNISNESQRVVIIDAICSNCAASAEPELQTAAFDVLVQFANEHYDFVGKILPTIAPLLWQAIDSGIESVAIPALEFWNTICEIEIEMDGRGEKSCEYMKQAVSLLLPKVLYTMTLHEHEHHTVDSWTLPMAAGVCLSLCAQVVRDEIVAPILQFVMANFASPEWNKREAAVLAYGYLLEGPNKKTLELLVKDSFSRLCDVLSDPSIAVQDTAAWTIGRIANFHAPAVLPLLGSPNHEHSNFSKILRALFQPARVAVNVCYFLSEMTEVGHQLDHTYQGDPNYHVDSSFSIVCNALVERSTRPDAFERNLNTFIYSCICSYVSNVSEKCLNDLQKMMVHFSQNLSNIIGLAFTDPDFDPYSGASSINVDIKKTLARVKIVNKSIDASDAADLICGVVQVLTTRLGLDVLPFVPRIWVTLDYYIAYLTCSVDSGGLCAGNQGQEPMWDNCSEDALLALSALINVSGDLLIPFAERLVQIAKGCLIFGAPSIVKISIELVSDLSRLLNNLLIPHTPEMLNKLFELLRDPASDKSLKPLIVLTFGDIAMAINGSFVSHLTPAMQLLLQAASTRHEMGPVDNEEWIYYVNQLRESALQAFTGIAYGLKEGNCLEHFQPFVQTILEFVQQVADTKDGFFSSSTLLLAITLVGDLVAAFGPTLSKHLTESPLLANLENRVSRLENGPESSQCREKLLWLRKVTFN</sequence>
<keyword evidence="2" id="KW-0813">Transport</keyword>
<dbReference type="GO" id="GO:0031267">
    <property type="term" value="F:small GTPase binding"/>
    <property type="evidence" value="ECO:0007669"/>
    <property type="project" value="InterPro"/>
</dbReference>
<dbReference type="InterPro" id="IPR040122">
    <property type="entry name" value="Importin_beta"/>
</dbReference>
<dbReference type="OrthoDB" id="10263328at2759"/>
<dbReference type="PROSITE" id="PS50166">
    <property type="entry name" value="IMPORTIN_B_NT"/>
    <property type="match status" value="1"/>
</dbReference>
<keyword evidence="3" id="KW-0963">Cytoplasm</keyword>
<evidence type="ECO:0000256" key="3">
    <source>
        <dbReference type="ARBA" id="ARBA00022490"/>
    </source>
</evidence>
<dbReference type="RefSeq" id="XP_012648274.1">
    <property type="nucleotide sequence ID" value="XM_012792820.1"/>
</dbReference>
<dbReference type="KEGG" id="bmic:BMR1_02g02550"/>
<dbReference type="PANTHER" id="PTHR10527">
    <property type="entry name" value="IMPORTIN BETA"/>
    <property type="match status" value="1"/>
</dbReference>
<keyword evidence="5" id="KW-0653">Protein transport</keyword>
<dbReference type="InterPro" id="IPR016024">
    <property type="entry name" value="ARM-type_fold"/>
</dbReference>
<dbReference type="GO" id="GO:0005737">
    <property type="term" value="C:cytoplasm"/>
    <property type="evidence" value="ECO:0007669"/>
    <property type="project" value="UniProtKB-SubCell"/>
</dbReference>
<reference evidence="7 8" key="1">
    <citation type="journal article" date="2012" name="Nucleic Acids Res.">
        <title>Sequencing of the smallest Apicomplexan genome from the human pathogen Babesia microti.</title>
        <authorList>
            <person name="Cornillot E."/>
            <person name="Hadj-Kaddour K."/>
            <person name="Dassouli A."/>
            <person name="Noel B."/>
            <person name="Ranwez V."/>
            <person name="Vacherie B."/>
            <person name="Augagneur Y."/>
            <person name="Bres V."/>
            <person name="Duclos A."/>
            <person name="Randazzo S."/>
            <person name="Carcy B."/>
            <person name="Debierre-Grockiego F."/>
            <person name="Delbecq S."/>
            <person name="Moubri-Menage K."/>
            <person name="Shams-Eldin H."/>
            <person name="Usmani-Brown S."/>
            <person name="Bringaud F."/>
            <person name="Wincker P."/>
            <person name="Vivares C.P."/>
            <person name="Schwarz R.T."/>
            <person name="Schetters T.P."/>
            <person name="Krause P.J."/>
            <person name="Gorenflot A."/>
            <person name="Berry V."/>
            <person name="Barbe V."/>
            <person name="Ben Mamoun C."/>
        </authorList>
    </citation>
    <scope>NUCLEOTIDE SEQUENCE [LARGE SCALE GENOMIC DNA]</scope>
    <source>
        <strain evidence="7 8">RI</strain>
    </source>
</reference>
<dbReference type="EMBL" id="FO082872">
    <property type="protein sequence ID" value="CCF73665.1"/>
    <property type="molecule type" value="Genomic_DNA"/>
</dbReference>
<keyword evidence="4" id="KW-0677">Repeat</keyword>
<dbReference type="GeneID" id="24424293"/>
<evidence type="ECO:0000256" key="2">
    <source>
        <dbReference type="ARBA" id="ARBA00022448"/>
    </source>
</evidence>
<dbReference type="Gene3D" id="1.25.10.10">
    <property type="entry name" value="Leucine-rich Repeat Variant"/>
    <property type="match status" value="1"/>
</dbReference>
<name>I7IQC2_BABMR</name>
<dbReference type="GO" id="GO:0006606">
    <property type="term" value="P:protein import into nucleus"/>
    <property type="evidence" value="ECO:0007669"/>
    <property type="project" value="InterPro"/>
</dbReference>
<dbReference type="VEuPathDB" id="PiroplasmaDB:BMR1_02g02550"/>
<evidence type="ECO:0000259" key="6">
    <source>
        <dbReference type="PROSITE" id="PS50166"/>
    </source>
</evidence>
<reference evidence="7 8" key="2">
    <citation type="journal article" date="2013" name="PLoS ONE">
        <title>Whole genome mapping and re-organization of the nuclear and mitochondrial genomes of Babesia microti isolates.</title>
        <authorList>
            <person name="Cornillot E."/>
            <person name="Dassouli A."/>
            <person name="Garg A."/>
            <person name="Pachikara N."/>
            <person name="Randazzo S."/>
            <person name="Depoix D."/>
            <person name="Carcy B."/>
            <person name="Delbecq S."/>
            <person name="Frutos R."/>
            <person name="Silva J.C."/>
            <person name="Sutton R."/>
            <person name="Krause P.J."/>
            <person name="Mamoun C.B."/>
        </authorList>
    </citation>
    <scope>NUCLEOTIDE SEQUENCE [LARGE SCALE GENOMIC DNA]</scope>
    <source>
        <strain evidence="7 8">RI</strain>
    </source>
</reference>
<dbReference type="Pfam" id="PF03810">
    <property type="entry name" value="IBN_N"/>
    <property type="match status" value="1"/>
</dbReference>
<dbReference type="InterPro" id="IPR001494">
    <property type="entry name" value="Importin-beta_N"/>
</dbReference>
<dbReference type="Pfam" id="PF25574">
    <property type="entry name" value="TPR_IMB1"/>
    <property type="match status" value="1"/>
</dbReference>
<evidence type="ECO:0000256" key="1">
    <source>
        <dbReference type="ARBA" id="ARBA00004496"/>
    </source>
</evidence>
<dbReference type="Proteomes" id="UP000002899">
    <property type="component" value="Chromosome II"/>
</dbReference>
<feature type="domain" description="Importin N-terminal" evidence="6">
    <location>
        <begin position="23"/>
        <end position="103"/>
    </location>
</feature>
<organism evidence="7 8">
    <name type="scientific">Babesia microti (strain RI)</name>
    <dbReference type="NCBI Taxonomy" id="1133968"/>
    <lineage>
        <taxon>Eukaryota</taxon>
        <taxon>Sar</taxon>
        <taxon>Alveolata</taxon>
        <taxon>Apicomplexa</taxon>
        <taxon>Aconoidasida</taxon>
        <taxon>Piroplasmida</taxon>
        <taxon>Babesiidae</taxon>
        <taxon>Babesia</taxon>
    </lineage>
</organism>
<evidence type="ECO:0000313" key="7">
    <source>
        <dbReference type="EMBL" id="CCF73665.1"/>
    </source>
</evidence>
<keyword evidence="8" id="KW-1185">Reference proteome</keyword>
<gene>
    <name evidence="7" type="ORF">BMR1_02g02550</name>
</gene>
<dbReference type="InterPro" id="IPR058584">
    <property type="entry name" value="IMB1_TNPO1-like_TPR"/>
</dbReference>
<evidence type="ECO:0000256" key="5">
    <source>
        <dbReference type="ARBA" id="ARBA00022927"/>
    </source>
</evidence>
<dbReference type="OMA" id="QQYQERW"/>
<proteinExistence type="predicted"/>
<dbReference type="AlphaFoldDB" id="I7IQC2"/>
<dbReference type="Pfam" id="PF13513">
    <property type="entry name" value="HEAT_EZ"/>
    <property type="match status" value="1"/>
</dbReference>
<dbReference type="SUPFAM" id="SSF48371">
    <property type="entry name" value="ARM repeat"/>
    <property type="match status" value="1"/>
</dbReference>
<reference evidence="7 8" key="3">
    <citation type="journal article" date="2016" name="Sci. Rep.">
        <title>Genome-wide diversity and gene expression profiling of Babesia microti isolates identify polymorphic genes that mediate host-pathogen interactions.</title>
        <authorList>
            <person name="Silva J.C."/>
            <person name="Cornillot E."/>
            <person name="McCracken C."/>
            <person name="Usmani-Brown S."/>
            <person name="Dwivedi A."/>
            <person name="Ifeonu O.O."/>
            <person name="Crabtree J."/>
            <person name="Gotia H.T."/>
            <person name="Virji A.Z."/>
            <person name="Reynes C."/>
            <person name="Colinge J."/>
            <person name="Kumar V."/>
            <person name="Lawres L."/>
            <person name="Pazzi J.E."/>
            <person name="Pablo J.V."/>
            <person name="Hung C."/>
            <person name="Brancato J."/>
            <person name="Kumari P."/>
            <person name="Orvis J."/>
            <person name="Tretina K."/>
            <person name="Chibucos M."/>
            <person name="Ott S."/>
            <person name="Sadzewicz L."/>
            <person name="Sengamalay N."/>
            <person name="Shetty A.C."/>
            <person name="Su Q."/>
            <person name="Tallon L."/>
            <person name="Fraser C.M."/>
            <person name="Frutos R."/>
            <person name="Molina D.M."/>
            <person name="Krause P.J."/>
            <person name="Ben Mamoun C."/>
        </authorList>
    </citation>
    <scope>NUCLEOTIDE SEQUENCE [LARGE SCALE GENOMIC DNA]</scope>
    <source>
        <strain evidence="7 8">RI</strain>
    </source>
</reference>
<protein>
    <submittedName>
        <fullName evidence="7">Importin subunit beta-1</fullName>
    </submittedName>
</protein>
<accession>I7IQC2</accession>
<comment type="subcellular location">
    <subcellularLocation>
        <location evidence="1">Cytoplasm</location>
    </subcellularLocation>
</comment>
<evidence type="ECO:0000256" key="4">
    <source>
        <dbReference type="ARBA" id="ARBA00022737"/>
    </source>
</evidence>